<proteinExistence type="predicted"/>
<dbReference type="Proteomes" id="UP001054945">
    <property type="component" value="Unassembled WGS sequence"/>
</dbReference>
<gene>
    <name evidence="1" type="ORF">CEXT_526621</name>
</gene>
<sequence length="94" mass="10504">MQTAVPYAFSEASQKPWSSAVSVFTDNAALNGDIVAFINFQHRQLLHEKLCLIVNGHSNQVIKEYGDRTLSGMSQILNFYLDSKNSICVPMLHC</sequence>
<evidence type="ECO:0000313" key="1">
    <source>
        <dbReference type="EMBL" id="GIZ03638.1"/>
    </source>
</evidence>
<reference evidence="1 2" key="1">
    <citation type="submission" date="2021-06" db="EMBL/GenBank/DDBJ databases">
        <title>Caerostris extrusa draft genome.</title>
        <authorList>
            <person name="Kono N."/>
            <person name="Arakawa K."/>
        </authorList>
    </citation>
    <scope>NUCLEOTIDE SEQUENCE [LARGE SCALE GENOMIC DNA]</scope>
</reference>
<dbReference type="EMBL" id="BPLR01018979">
    <property type="protein sequence ID" value="GIZ03638.1"/>
    <property type="molecule type" value="Genomic_DNA"/>
</dbReference>
<evidence type="ECO:0000313" key="2">
    <source>
        <dbReference type="Proteomes" id="UP001054945"/>
    </source>
</evidence>
<name>A0AAV4Y9G2_CAEEX</name>
<organism evidence="1 2">
    <name type="scientific">Caerostris extrusa</name>
    <name type="common">Bark spider</name>
    <name type="synonym">Caerostris bankana</name>
    <dbReference type="NCBI Taxonomy" id="172846"/>
    <lineage>
        <taxon>Eukaryota</taxon>
        <taxon>Metazoa</taxon>
        <taxon>Ecdysozoa</taxon>
        <taxon>Arthropoda</taxon>
        <taxon>Chelicerata</taxon>
        <taxon>Arachnida</taxon>
        <taxon>Araneae</taxon>
        <taxon>Araneomorphae</taxon>
        <taxon>Entelegynae</taxon>
        <taxon>Araneoidea</taxon>
        <taxon>Araneidae</taxon>
        <taxon>Caerostris</taxon>
    </lineage>
</organism>
<keyword evidence="2" id="KW-1185">Reference proteome</keyword>
<accession>A0AAV4Y9G2</accession>
<comment type="caution">
    <text evidence="1">The sequence shown here is derived from an EMBL/GenBank/DDBJ whole genome shotgun (WGS) entry which is preliminary data.</text>
</comment>
<protein>
    <submittedName>
        <fullName evidence="1">Uncharacterized protein</fullName>
    </submittedName>
</protein>
<dbReference type="AlphaFoldDB" id="A0AAV4Y9G2"/>